<dbReference type="Gene3D" id="3.40.50.300">
    <property type="entry name" value="P-loop containing nucleotide triphosphate hydrolases"/>
    <property type="match status" value="1"/>
</dbReference>
<organism evidence="4">
    <name type="scientific">Nippostrongylus brasiliensis</name>
    <name type="common">Rat hookworm</name>
    <dbReference type="NCBI Taxonomy" id="27835"/>
    <lineage>
        <taxon>Eukaryota</taxon>
        <taxon>Metazoa</taxon>
        <taxon>Ecdysozoa</taxon>
        <taxon>Nematoda</taxon>
        <taxon>Chromadorea</taxon>
        <taxon>Rhabditida</taxon>
        <taxon>Rhabditina</taxon>
        <taxon>Rhabditomorpha</taxon>
        <taxon>Strongyloidea</taxon>
        <taxon>Heligmosomidae</taxon>
        <taxon>Nippostrongylus</taxon>
    </lineage>
</organism>
<accession>A0A0N4XIE8</accession>
<name>A0A0N4XIE8_NIPBR</name>
<sequence length="246" mass="28329">MLLRNLNVDNGLCNGTRLIVETLGRFVLGCRFITGQRKGELTIIPRIDLYWDGAPFRLRRRQFPLRVAFAMTINKSQGQTFSKIGVFLPEDVFSHGQLYTALSRVRRPDVVFGFTTSIFLLILLYRCSQAWLEFYCSPDPESDFWSLKNATFPFGIAFWPHTFVETDNNDLVSSLTGNRNRQIMPKSGNVQLNVNITHKVFLFCTYFLNRCTKHYWISALAPYPDLPHYSSLSDFGSRLKIFSAIT</sequence>
<dbReference type="EMBL" id="UYSL01002505">
    <property type="protein sequence ID" value="VDL65890.1"/>
    <property type="molecule type" value="Genomic_DNA"/>
</dbReference>
<evidence type="ECO:0000313" key="4">
    <source>
        <dbReference type="WBParaSite" id="NBR_0000230001-mRNA-1"/>
    </source>
</evidence>
<dbReference type="Pfam" id="PF21530">
    <property type="entry name" value="Pif1_2B_dom"/>
    <property type="match status" value="1"/>
</dbReference>
<dbReference type="WBParaSite" id="NBR_0000230001-mRNA-1">
    <property type="protein sequence ID" value="NBR_0000230001-mRNA-1"/>
    <property type="gene ID" value="NBR_0000230001"/>
</dbReference>
<protein>
    <submittedName>
        <fullName evidence="4">ATP-dependent DNA helicase</fullName>
    </submittedName>
</protein>
<reference evidence="4" key="1">
    <citation type="submission" date="2017-02" db="UniProtKB">
        <authorList>
            <consortium name="WormBaseParasite"/>
        </authorList>
    </citation>
    <scope>IDENTIFICATION</scope>
</reference>
<evidence type="ECO:0000313" key="2">
    <source>
        <dbReference type="EMBL" id="VDL65890.1"/>
    </source>
</evidence>
<dbReference type="InterPro" id="IPR049163">
    <property type="entry name" value="Pif1-like_2B_dom"/>
</dbReference>
<dbReference type="Proteomes" id="UP000271162">
    <property type="component" value="Unassembled WGS sequence"/>
</dbReference>
<evidence type="ECO:0000313" key="3">
    <source>
        <dbReference type="Proteomes" id="UP000271162"/>
    </source>
</evidence>
<dbReference type="InterPro" id="IPR027417">
    <property type="entry name" value="P-loop_NTPase"/>
</dbReference>
<dbReference type="PANTHER" id="PTHR23274:SF48">
    <property type="entry name" value="ATP-DEPENDENT DNA HELICASE"/>
    <property type="match status" value="1"/>
</dbReference>
<dbReference type="SUPFAM" id="SSF52540">
    <property type="entry name" value="P-loop containing nucleoside triphosphate hydrolases"/>
    <property type="match status" value="1"/>
</dbReference>
<keyword evidence="3" id="KW-1185">Reference proteome</keyword>
<feature type="domain" description="DNA helicase Pif1-like 2B" evidence="1">
    <location>
        <begin position="1"/>
        <end position="22"/>
    </location>
</feature>
<reference evidence="2 3" key="2">
    <citation type="submission" date="2018-11" db="EMBL/GenBank/DDBJ databases">
        <authorList>
            <consortium name="Pathogen Informatics"/>
        </authorList>
    </citation>
    <scope>NUCLEOTIDE SEQUENCE [LARGE SCALE GENOMIC DNA]</scope>
</reference>
<gene>
    <name evidence="2" type="ORF">NBR_LOCUS2301</name>
</gene>
<dbReference type="CDD" id="cd18809">
    <property type="entry name" value="SF1_C_RecD"/>
    <property type="match status" value="1"/>
</dbReference>
<proteinExistence type="predicted"/>
<dbReference type="PANTHER" id="PTHR23274">
    <property type="entry name" value="DNA HELICASE-RELATED"/>
    <property type="match status" value="1"/>
</dbReference>
<evidence type="ECO:0000259" key="1">
    <source>
        <dbReference type="Pfam" id="PF21530"/>
    </source>
</evidence>
<dbReference type="GO" id="GO:0006260">
    <property type="term" value="P:DNA replication"/>
    <property type="evidence" value="ECO:0007669"/>
    <property type="project" value="TreeGrafter"/>
</dbReference>
<dbReference type="GO" id="GO:0005657">
    <property type="term" value="C:replication fork"/>
    <property type="evidence" value="ECO:0007669"/>
    <property type="project" value="TreeGrafter"/>
</dbReference>
<dbReference type="AlphaFoldDB" id="A0A0N4XIE8"/>
<dbReference type="STRING" id="27835.A0A0N4XIE8"/>